<dbReference type="Proteomes" id="UP000054099">
    <property type="component" value="Unassembled WGS sequence"/>
</dbReference>
<gene>
    <name evidence="1" type="ORF">AS030_17045</name>
</gene>
<dbReference type="AlphaFoldDB" id="A0A0V8J489"/>
<name>A0A0V8J489_9BACL</name>
<dbReference type="OrthoDB" id="2834946at2"/>
<organism evidence="1 2">
    <name type="scientific">Fictibacillus enclensis</name>
    <dbReference type="NCBI Taxonomy" id="1017270"/>
    <lineage>
        <taxon>Bacteria</taxon>
        <taxon>Bacillati</taxon>
        <taxon>Bacillota</taxon>
        <taxon>Bacilli</taxon>
        <taxon>Bacillales</taxon>
        <taxon>Fictibacillaceae</taxon>
        <taxon>Fictibacillus</taxon>
    </lineage>
</organism>
<comment type="caution">
    <text evidence="1">The sequence shown here is derived from an EMBL/GenBank/DDBJ whole genome shotgun (WGS) entry which is preliminary data.</text>
</comment>
<keyword evidence="2" id="KW-1185">Reference proteome</keyword>
<evidence type="ECO:0000313" key="1">
    <source>
        <dbReference type="EMBL" id="KSU81986.1"/>
    </source>
</evidence>
<accession>A0A0V8J489</accession>
<reference evidence="1 2" key="1">
    <citation type="journal article" date="2014" name="Antonie Van Leeuwenhoek">
        <title>Fictibacillus enclensis sp. nov., isolated from marine sediment.</title>
        <authorList>
            <person name="Dastager S.G."/>
            <person name="Mawlankar R."/>
            <person name="Srinivasan K."/>
            <person name="Tang S.K."/>
            <person name="Lee J.C."/>
            <person name="Ramana V.V."/>
            <person name="Shouche Y.S."/>
        </authorList>
    </citation>
    <scope>NUCLEOTIDE SEQUENCE [LARGE SCALE GENOMIC DNA]</scope>
    <source>
        <strain evidence="1 2">NIO-1003</strain>
    </source>
</reference>
<dbReference type="EMBL" id="LNQN01000005">
    <property type="protein sequence ID" value="KSU81986.1"/>
    <property type="molecule type" value="Genomic_DNA"/>
</dbReference>
<dbReference type="RefSeq" id="WP_061973826.1">
    <property type="nucleotide sequence ID" value="NZ_FMAV01000003.1"/>
</dbReference>
<protein>
    <submittedName>
        <fullName evidence="1">Uncharacterized protein</fullName>
    </submittedName>
</protein>
<sequence length="123" mass="13881">MLIKELLDQLTKPGQTVAAIAKQIEGIGEKRLKKALNQAGYQFRNQAPKGWFFAGEGAEPLDKSIFDYTTLAPQTNKPRMSKNVKLNSHEIHAIEKDVQGNVVLIILADSCENFYEELKRYCN</sequence>
<evidence type="ECO:0000313" key="2">
    <source>
        <dbReference type="Proteomes" id="UP000054099"/>
    </source>
</evidence>
<proteinExistence type="predicted"/>